<dbReference type="InterPro" id="IPR003593">
    <property type="entry name" value="AAA+_ATPase"/>
</dbReference>
<dbReference type="AlphaFoldDB" id="A0A1F4U203"/>
<evidence type="ECO:0000256" key="2">
    <source>
        <dbReference type="ARBA" id="ARBA00022448"/>
    </source>
</evidence>
<evidence type="ECO:0000313" key="6">
    <source>
        <dbReference type="EMBL" id="OGC38897.1"/>
    </source>
</evidence>
<keyword evidence="3" id="KW-0547">Nucleotide-binding</keyword>
<dbReference type="GO" id="GO:0016887">
    <property type="term" value="F:ATP hydrolysis activity"/>
    <property type="evidence" value="ECO:0007669"/>
    <property type="project" value="InterPro"/>
</dbReference>
<dbReference type="PROSITE" id="PS00211">
    <property type="entry name" value="ABC_TRANSPORTER_1"/>
    <property type="match status" value="1"/>
</dbReference>
<protein>
    <recommendedName>
        <fullName evidence="5">ABC transporter domain-containing protein</fullName>
    </recommendedName>
</protein>
<comment type="similarity">
    <text evidence="1">Belongs to the ABC transporter superfamily.</text>
</comment>
<dbReference type="PANTHER" id="PTHR42734">
    <property type="entry name" value="METAL TRANSPORT SYSTEM ATP-BINDING PROTEIN TM_0124-RELATED"/>
    <property type="match status" value="1"/>
</dbReference>
<organism evidence="6 7">
    <name type="scientific">candidate division WOR-3 bacterium RBG_13_43_14</name>
    <dbReference type="NCBI Taxonomy" id="1802590"/>
    <lineage>
        <taxon>Bacteria</taxon>
        <taxon>Bacteria division WOR-3</taxon>
    </lineage>
</organism>
<comment type="caution">
    <text evidence="6">The sequence shown here is derived from an EMBL/GenBank/DDBJ whole genome shotgun (WGS) entry which is preliminary data.</text>
</comment>
<dbReference type="SMART" id="SM00382">
    <property type="entry name" value="AAA"/>
    <property type="match status" value="1"/>
</dbReference>
<dbReference type="PROSITE" id="PS50893">
    <property type="entry name" value="ABC_TRANSPORTER_2"/>
    <property type="match status" value="1"/>
</dbReference>
<dbReference type="Gene3D" id="3.40.50.300">
    <property type="entry name" value="P-loop containing nucleotide triphosphate hydrolases"/>
    <property type="match status" value="1"/>
</dbReference>
<dbReference type="InterPro" id="IPR017871">
    <property type="entry name" value="ABC_transporter-like_CS"/>
</dbReference>
<dbReference type="EMBL" id="MEUM01000161">
    <property type="protein sequence ID" value="OGC38897.1"/>
    <property type="molecule type" value="Genomic_DNA"/>
</dbReference>
<evidence type="ECO:0000313" key="7">
    <source>
        <dbReference type="Proteomes" id="UP000177025"/>
    </source>
</evidence>
<gene>
    <name evidence="6" type="ORF">A2Y85_01690</name>
</gene>
<accession>A0A1F4U203</accession>
<keyword evidence="2" id="KW-0813">Transport</keyword>
<feature type="domain" description="ABC transporter" evidence="5">
    <location>
        <begin position="5"/>
        <end position="212"/>
    </location>
</feature>
<dbReference type="SUPFAM" id="SSF52540">
    <property type="entry name" value="P-loop containing nucleoside triphosphate hydrolases"/>
    <property type="match status" value="1"/>
</dbReference>
<evidence type="ECO:0000256" key="3">
    <source>
        <dbReference type="ARBA" id="ARBA00022741"/>
    </source>
</evidence>
<dbReference type="InterPro" id="IPR003439">
    <property type="entry name" value="ABC_transporter-like_ATP-bd"/>
</dbReference>
<dbReference type="GO" id="GO:0005524">
    <property type="term" value="F:ATP binding"/>
    <property type="evidence" value="ECO:0007669"/>
    <property type="project" value="UniProtKB-KW"/>
</dbReference>
<evidence type="ECO:0000256" key="4">
    <source>
        <dbReference type="ARBA" id="ARBA00022840"/>
    </source>
</evidence>
<evidence type="ECO:0000256" key="1">
    <source>
        <dbReference type="ARBA" id="ARBA00005417"/>
    </source>
</evidence>
<evidence type="ECO:0000259" key="5">
    <source>
        <dbReference type="PROSITE" id="PS50893"/>
    </source>
</evidence>
<sequence>MPALIRFANVRIDFNGVPLFKDLNFNVLPGEKILLYGLSGVGKTTILKALLGFQKVDRGSILFNNQPISKKNIWPFRHQIAYVSQDLDIGDGNVHALIQTVLNYRINSDTQITKQDIIERLDFLRLKPGILDKDYAELSGGEKQRIILIIALLINRPVFLLDEPTAFMDIAIKKKVIEYFINCQATVLTVGHDPLWLDHTNIKVIDLGVNDANT</sequence>
<dbReference type="InterPro" id="IPR050153">
    <property type="entry name" value="Metal_Ion_Import_ABC"/>
</dbReference>
<dbReference type="PANTHER" id="PTHR42734:SF17">
    <property type="entry name" value="METAL TRANSPORT SYSTEM ATP-BINDING PROTEIN TM_0124-RELATED"/>
    <property type="match status" value="1"/>
</dbReference>
<dbReference type="Pfam" id="PF00005">
    <property type="entry name" value="ABC_tran"/>
    <property type="match status" value="1"/>
</dbReference>
<dbReference type="InterPro" id="IPR027417">
    <property type="entry name" value="P-loop_NTPase"/>
</dbReference>
<dbReference type="CDD" id="cd00267">
    <property type="entry name" value="ABC_ATPase"/>
    <property type="match status" value="1"/>
</dbReference>
<name>A0A1F4U203_UNCW3</name>
<keyword evidence="4" id="KW-0067">ATP-binding</keyword>
<reference evidence="6 7" key="1">
    <citation type="journal article" date="2016" name="Nat. Commun.">
        <title>Thousands of microbial genomes shed light on interconnected biogeochemical processes in an aquifer system.</title>
        <authorList>
            <person name="Anantharaman K."/>
            <person name="Brown C.T."/>
            <person name="Hug L.A."/>
            <person name="Sharon I."/>
            <person name="Castelle C.J."/>
            <person name="Probst A.J."/>
            <person name="Thomas B.C."/>
            <person name="Singh A."/>
            <person name="Wilkins M.J."/>
            <person name="Karaoz U."/>
            <person name="Brodie E.L."/>
            <person name="Williams K.H."/>
            <person name="Hubbard S.S."/>
            <person name="Banfield J.F."/>
        </authorList>
    </citation>
    <scope>NUCLEOTIDE SEQUENCE [LARGE SCALE GENOMIC DNA]</scope>
</reference>
<dbReference type="Proteomes" id="UP000177025">
    <property type="component" value="Unassembled WGS sequence"/>
</dbReference>
<proteinExistence type="inferred from homology"/>